<protein>
    <recommendedName>
        <fullName evidence="8">UDP-glucuronosyltransferase</fullName>
    </recommendedName>
</protein>
<dbReference type="OMA" id="EMFSAMF"/>
<dbReference type="FunCoup" id="A0A7M7N5U6">
    <property type="interactions" value="164"/>
</dbReference>
<keyword evidence="5" id="KW-0732">Signal</keyword>
<evidence type="ECO:0008006" key="8">
    <source>
        <dbReference type="Google" id="ProtNLM"/>
    </source>
</evidence>
<dbReference type="Proteomes" id="UP000007110">
    <property type="component" value="Unassembled WGS sequence"/>
</dbReference>
<evidence type="ECO:0000256" key="2">
    <source>
        <dbReference type="ARBA" id="ARBA00022676"/>
    </source>
</evidence>
<dbReference type="GO" id="GO:0008194">
    <property type="term" value="F:UDP-glycosyltransferase activity"/>
    <property type="evidence" value="ECO:0000318"/>
    <property type="project" value="GO_Central"/>
</dbReference>
<dbReference type="Gene3D" id="3.40.50.2000">
    <property type="entry name" value="Glycogen Phosphorylase B"/>
    <property type="match status" value="2"/>
</dbReference>
<dbReference type="PANTHER" id="PTHR48043:SF145">
    <property type="entry name" value="FI06409P-RELATED"/>
    <property type="match status" value="1"/>
</dbReference>
<sequence length="528" mass="59346">MKLFPSLVLLTLAVIAIQVMPLTNGANILVTVLIPKASSHAKSMSAMSGALTRRGHNVTILTCSAVGTKGFKRDTYNSALQYKFEHSPEFHATEQMIQDLSFEKTQKSQFNNVIGLGKMFNLLRQACQHLFEDSATLALLKESHFDILIGDVFDGCDAILSSYLGIPYIALTTSMRYPFFHEHLYGIPSPSSYVPLGTFPLSDRMTFLERVASFIEHNFVLSFSHWVHFGALEKIKDKYGIAPDRSIADLIGGAELWLCMTTFAFDFSHPIAPNWVAIGNIADIPAKPLNKEYEAFVEGSGEHGFIILALGNNYGELPKHMAEAFARVFSDLPQRVIWRHTGTRPRYLGNNTMLVDWMPQNDLLGHPKARLLIYHGGLTGIFEAIYHAVPMVVMPIIGDQDSNAVKVEAKGMGRILQKDHISYETVMEAVIDVLENPRYRENVRRSSRIYRDTQAHPDETMVYWVEHILKFGGSHLRSRALELTFIQLHSIDVLAFIIGIIAAIVFLLYTCFKRCLSCCLKSRKSKVE</sequence>
<proteinExistence type="inferred from homology"/>
<dbReference type="KEGG" id="spu:582057"/>
<keyword evidence="2" id="KW-0328">Glycosyltransferase</keyword>
<feature type="transmembrane region" description="Helical" evidence="4">
    <location>
        <begin position="493"/>
        <end position="512"/>
    </location>
</feature>
<reference evidence="7" key="1">
    <citation type="submission" date="2015-02" db="EMBL/GenBank/DDBJ databases">
        <title>Genome sequencing for Strongylocentrotus purpuratus.</title>
        <authorList>
            <person name="Murali S."/>
            <person name="Liu Y."/>
            <person name="Vee V."/>
            <person name="English A."/>
            <person name="Wang M."/>
            <person name="Skinner E."/>
            <person name="Han Y."/>
            <person name="Muzny D.M."/>
            <person name="Worley K.C."/>
            <person name="Gibbs R.A."/>
        </authorList>
    </citation>
    <scope>NUCLEOTIDE SEQUENCE</scope>
</reference>
<dbReference type="GeneID" id="582057"/>
<evidence type="ECO:0000256" key="1">
    <source>
        <dbReference type="ARBA" id="ARBA00009995"/>
    </source>
</evidence>
<dbReference type="EnsemblMetazoa" id="XM_030975758">
    <property type="protein sequence ID" value="XP_030831618"/>
    <property type="gene ID" value="LOC582057"/>
</dbReference>
<dbReference type="RefSeq" id="XP_030831618.1">
    <property type="nucleotide sequence ID" value="XM_030975758.1"/>
</dbReference>
<dbReference type="InterPro" id="IPR002213">
    <property type="entry name" value="UDP_glucos_trans"/>
</dbReference>
<dbReference type="PANTHER" id="PTHR48043">
    <property type="entry name" value="EG:EG0003.4 PROTEIN-RELATED"/>
    <property type="match status" value="1"/>
</dbReference>
<feature type="signal peptide" evidence="5">
    <location>
        <begin position="1"/>
        <end position="25"/>
    </location>
</feature>
<keyword evidence="7" id="KW-1185">Reference proteome</keyword>
<keyword evidence="3" id="KW-0808">Transferase</keyword>
<dbReference type="SUPFAM" id="SSF53756">
    <property type="entry name" value="UDP-Glycosyltransferase/glycogen phosphorylase"/>
    <property type="match status" value="1"/>
</dbReference>
<organism evidence="6 7">
    <name type="scientific">Strongylocentrotus purpuratus</name>
    <name type="common">Purple sea urchin</name>
    <dbReference type="NCBI Taxonomy" id="7668"/>
    <lineage>
        <taxon>Eukaryota</taxon>
        <taxon>Metazoa</taxon>
        <taxon>Echinodermata</taxon>
        <taxon>Eleutherozoa</taxon>
        <taxon>Echinozoa</taxon>
        <taxon>Echinoidea</taxon>
        <taxon>Euechinoidea</taxon>
        <taxon>Echinacea</taxon>
        <taxon>Camarodonta</taxon>
        <taxon>Echinidea</taxon>
        <taxon>Strongylocentrotidae</taxon>
        <taxon>Strongylocentrotus</taxon>
    </lineage>
</organism>
<keyword evidence="4" id="KW-1133">Transmembrane helix</keyword>
<evidence type="ECO:0000256" key="4">
    <source>
        <dbReference type="SAM" id="Phobius"/>
    </source>
</evidence>
<dbReference type="FunFam" id="3.40.50.2000:FF:000385">
    <property type="entry name" value="Uncharacterized protein"/>
    <property type="match status" value="1"/>
</dbReference>
<dbReference type="OrthoDB" id="5835829at2759"/>
<dbReference type="InterPro" id="IPR050271">
    <property type="entry name" value="UDP-glycosyltransferase"/>
</dbReference>
<reference evidence="6" key="2">
    <citation type="submission" date="2021-01" db="UniProtKB">
        <authorList>
            <consortium name="EnsemblMetazoa"/>
        </authorList>
    </citation>
    <scope>IDENTIFICATION</scope>
</reference>
<name>A0A7M7N5U6_STRPU</name>
<dbReference type="Pfam" id="PF00201">
    <property type="entry name" value="UDPGT"/>
    <property type="match status" value="1"/>
</dbReference>
<dbReference type="CDD" id="cd03784">
    <property type="entry name" value="GT1_Gtf-like"/>
    <property type="match status" value="1"/>
</dbReference>
<accession>A0A7M7N5U6</accession>
<dbReference type="AlphaFoldDB" id="A0A7M7N5U6"/>
<dbReference type="FunFam" id="3.40.50.2000:FF:000205">
    <property type="entry name" value="UDP-glucuronosyltransferase"/>
    <property type="match status" value="1"/>
</dbReference>
<keyword evidence="4" id="KW-0812">Transmembrane</keyword>
<evidence type="ECO:0000313" key="6">
    <source>
        <dbReference type="EnsemblMetazoa" id="XP_030831618"/>
    </source>
</evidence>
<evidence type="ECO:0000256" key="3">
    <source>
        <dbReference type="ARBA" id="ARBA00022679"/>
    </source>
</evidence>
<dbReference type="InParanoid" id="A0A7M7N5U6"/>
<evidence type="ECO:0000256" key="5">
    <source>
        <dbReference type="SAM" id="SignalP"/>
    </source>
</evidence>
<comment type="similarity">
    <text evidence="1">Belongs to the UDP-glycosyltransferase family.</text>
</comment>
<keyword evidence="4" id="KW-0472">Membrane</keyword>
<evidence type="ECO:0000313" key="7">
    <source>
        <dbReference type="Proteomes" id="UP000007110"/>
    </source>
</evidence>
<feature type="chain" id="PRO_5029616366" description="UDP-glucuronosyltransferase" evidence="5">
    <location>
        <begin position="26"/>
        <end position="528"/>
    </location>
</feature>